<reference evidence="1 2" key="1">
    <citation type="submission" date="2018-11" db="EMBL/GenBank/DDBJ databases">
        <authorList>
            <consortium name="Pathogen Informatics"/>
        </authorList>
    </citation>
    <scope>NUCLEOTIDE SEQUENCE [LARGE SCALE GENOMIC DNA]</scope>
    <source>
        <strain>Denwood</strain>
        <strain evidence="2">Zambia</strain>
    </source>
</reference>
<dbReference type="Proteomes" id="UP000269396">
    <property type="component" value="Unassembled WGS sequence"/>
</dbReference>
<name>A0A183NHL6_9TREM</name>
<gene>
    <name evidence="1" type="ORF">SMTD_LOCUS1602</name>
</gene>
<organism evidence="1 2">
    <name type="scientific">Schistosoma mattheei</name>
    <dbReference type="NCBI Taxonomy" id="31246"/>
    <lineage>
        <taxon>Eukaryota</taxon>
        <taxon>Metazoa</taxon>
        <taxon>Spiralia</taxon>
        <taxon>Lophotrochozoa</taxon>
        <taxon>Platyhelminthes</taxon>
        <taxon>Trematoda</taxon>
        <taxon>Digenea</taxon>
        <taxon>Strigeidida</taxon>
        <taxon>Schistosomatoidea</taxon>
        <taxon>Schistosomatidae</taxon>
        <taxon>Schistosoma</taxon>
    </lineage>
</organism>
<sequence length="56" mass="6372">MTLPPIAVARHQEVILPHGFCAFEFAASPEEKSSYFVLPSWFELYVSIFVKFPPSI</sequence>
<evidence type="ECO:0000313" key="1">
    <source>
        <dbReference type="EMBL" id="VDO79718.1"/>
    </source>
</evidence>
<accession>A0A183NHL6</accession>
<evidence type="ECO:0000313" key="2">
    <source>
        <dbReference type="Proteomes" id="UP000269396"/>
    </source>
</evidence>
<protein>
    <submittedName>
        <fullName evidence="1">Uncharacterized protein</fullName>
    </submittedName>
</protein>
<dbReference type="AlphaFoldDB" id="A0A183NHL6"/>
<proteinExistence type="predicted"/>
<keyword evidence="2" id="KW-1185">Reference proteome</keyword>
<dbReference type="EMBL" id="UZAL01001833">
    <property type="protein sequence ID" value="VDO79718.1"/>
    <property type="molecule type" value="Genomic_DNA"/>
</dbReference>